<reference evidence="2" key="1">
    <citation type="submission" date="2022-10" db="EMBL/GenBank/DDBJ databases">
        <title>Culturing micro-colonial fungi from biological soil crusts in the Mojave desert and describing Neophaeococcomyces mojavensis, and introducing the new genera and species Taxawa tesnikishii.</title>
        <authorList>
            <person name="Kurbessoian T."/>
            <person name="Stajich J.E."/>
        </authorList>
    </citation>
    <scope>NUCLEOTIDE SEQUENCE</scope>
    <source>
        <strain evidence="2">TK_41</strain>
    </source>
</reference>
<evidence type="ECO:0000313" key="2">
    <source>
        <dbReference type="EMBL" id="KAJ9605905.1"/>
    </source>
</evidence>
<organism evidence="2 3">
    <name type="scientific">Cladophialophora chaetospira</name>
    <dbReference type="NCBI Taxonomy" id="386627"/>
    <lineage>
        <taxon>Eukaryota</taxon>
        <taxon>Fungi</taxon>
        <taxon>Dikarya</taxon>
        <taxon>Ascomycota</taxon>
        <taxon>Pezizomycotina</taxon>
        <taxon>Eurotiomycetes</taxon>
        <taxon>Chaetothyriomycetidae</taxon>
        <taxon>Chaetothyriales</taxon>
        <taxon>Herpotrichiellaceae</taxon>
        <taxon>Cladophialophora</taxon>
    </lineage>
</organism>
<sequence>MTDTPSDQVAPTKLDTPVPSHPSISTKTDTKAKAASLKPASTSSTVETSSQPPQFEKTGEEHANEVKISADVYHGVSTVIKDSLKDKFDIIASPIEYANTTEYKGPIKIYAACPKVAQTVEGFLEKLGEGMPFTVKTTESCSKIINLDVPWLSASRIIDANQASIGPTTLVTVQLQVFFTRNDYVAFRREKIDSELGKLLGKMIARPYGLTIKNGALYFRAEEIEKGHNKERYKHLAAIKISRKMKSILNFLGLDPATYEEVEKLATWDKLIQYAETCHFYNPNLLKESLTEVKVDKEGFIQSTSQLDSLDRTDNALKALTPNDLNRRASSQAKVTRKASENINDMSKTVDTQVNETSNTEKFKMTLFNFWSRIYLHSPTAKTEPGEYHCFTRAQVLEAAKVHFPDFAARFDQEKRTKSETKMWLDIHGSTIPNFVKDYTERKYALKGLKNFIRKGEDALTYKDLKYEVMPAFKEMKLSFHKGDFKKVLELARANWFYAQGAQKWFGTAKSARNYWKRKEKERMEEEAREREEKASKQQVLLDSYSTRSASGSLVLRKRASLGMPTATTTTPVR</sequence>
<evidence type="ECO:0000256" key="1">
    <source>
        <dbReference type="SAM" id="MobiDB-lite"/>
    </source>
</evidence>
<protein>
    <submittedName>
        <fullName evidence="2">Uncharacterized protein</fullName>
    </submittedName>
</protein>
<feature type="region of interest" description="Disordered" evidence="1">
    <location>
        <begin position="1"/>
        <end position="62"/>
    </location>
</feature>
<evidence type="ECO:0000313" key="3">
    <source>
        <dbReference type="Proteomes" id="UP001172673"/>
    </source>
</evidence>
<name>A0AA38X3A1_9EURO</name>
<keyword evidence="3" id="KW-1185">Reference proteome</keyword>
<dbReference type="Proteomes" id="UP001172673">
    <property type="component" value="Unassembled WGS sequence"/>
</dbReference>
<comment type="caution">
    <text evidence="2">The sequence shown here is derived from an EMBL/GenBank/DDBJ whole genome shotgun (WGS) entry which is preliminary data.</text>
</comment>
<dbReference type="EMBL" id="JAPDRK010000015">
    <property type="protein sequence ID" value="KAJ9605905.1"/>
    <property type="molecule type" value="Genomic_DNA"/>
</dbReference>
<feature type="compositionally biased region" description="Polar residues" evidence="1">
    <location>
        <begin position="39"/>
        <end position="53"/>
    </location>
</feature>
<gene>
    <name evidence="2" type="ORF">H2200_009754</name>
</gene>
<accession>A0AA38X3A1</accession>
<proteinExistence type="predicted"/>
<dbReference type="AlphaFoldDB" id="A0AA38X3A1"/>